<evidence type="ECO:0000313" key="7">
    <source>
        <dbReference type="Proteomes" id="UP000234271"/>
    </source>
</evidence>
<dbReference type="InterPro" id="IPR017127">
    <property type="entry name" value="Ribosome_uL3_MTase"/>
</dbReference>
<dbReference type="GO" id="GO:0036009">
    <property type="term" value="F:protein-glutamine N-methyltransferase activity"/>
    <property type="evidence" value="ECO:0007669"/>
    <property type="project" value="UniProtKB-UniRule"/>
</dbReference>
<keyword evidence="6" id="KW-0687">Ribonucleoprotein</keyword>
<dbReference type="EC" id="2.1.1.298" evidence="4"/>
<comment type="catalytic activity">
    <reaction evidence="4">
        <text>L-glutaminyl-[ribosomal protein uL3] + S-adenosyl-L-methionine = N(5)-methyl-L-glutaminyl-[ribosomal protein uL3] + S-adenosyl-L-homocysteine + H(+)</text>
        <dbReference type="Rhea" id="RHEA:45020"/>
        <dbReference type="Rhea" id="RHEA-COMP:11063"/>
        <dbReference type="Rhea" id="RHEA-COMP:11064"/>
        <dbReference type="ChEBI" id="CHEBI:15378"/>
        <dbReference type="ChEBI" id="CHEBI:30011"/>
        <dbReference type="ChEBI" id="CHEBI:57856"/>
        <dbReference type="ChEBI" id="CHEBI:59789"/>
        <dbReference type="ChEBI" id="CHEBI:61891"/>
        <dbReference type="EC" id="2.1.1.298"/>
    </reaction>
</comment>
<dbReference type="GO" id="GO:0005829">
    <property type="term" value="C:cytosol"/>
    <property type="evidence" value="ECO:0007669"/>
    <property type="project" value="TreeGrafter"/>
</dbReference>
<dbReference type="AlphaFoldDB" id="A0A2N9YJN4"/>
<evidence type="ECO:0000256" key="4">
    <source>
        <dbReference type="HAMAP-Rule" id="MF_02125"/>
    </source>
</evidence>
<evidence type="ECO:0000259" key="5">
    <source>
        <dbReference type="Pfam" id="PF05175"/>
    </source>
</evidence>
<dbReference type="InterPro" id="IPR029063">
    <property type="entry name" value="SAM-dependent_MTases_sf"/>
</dbReference>
<dbReference type="STRING" id="288004.AL038_06110"/>
<comment type="function">
    <text evidence="4">Methylates ribosomal protein uL3 on a specific glutamine residue.</text>
</comment>
<keyword evidence="6" id="KW-0689">Ribosomal protein</keyword>
<reference evidence="7" key="1">
    <citation type="submission" date="2016-12" db="EMBL/GenBank/DDBJ databases">
        <title>Complete Genome Sequence of Beggiatoa leptomitiformis D-401.</title>
        <authorList>
            <person name="Fomenkov A."/>
            <person name="Vincze T."/>
            <person name="Grabovich M."/>
            <person name="Anton B.P."/>
            <person name="Dubinina G."/>
            <person name="Orlova M."/>
            <person name="Belousova E."/>
            <person name="Roberts R.J."/>
        </authorList>
    </citation>
    <scope>NUCLEOTIDE SEQUENCE [LARGE SCALE GENOMIC DNA]</scope>
    <source>
        <strain evidence="7">D-401</strain>
    </source>
</reference>
<dbReference type="InterPro" id="IPR002052">
    <property type="entry name" value="DNA_methylase_N6_adenine_CS"/>
</dbReference>
<dbReference type="Gene3D" id="3.40.50.150">
    <property type="entry name" value="Vaccinia Virus protein VP39"/>
    <property type="match status" value="1"/>
</dbReference>
<name>A0A2N9YJN4_9GAMM</name>
<dbReference type="PIRSF" id="PIRSF037167">
    <property type="entry name" value="Mtase_YfcB_prd"/>
    <property type="match status" value="1"/>
</dbReference>
<dbReference type="GO" id="GO:0032259">
    <property type="term" value="P:methylation"/>
    <property type="evidence" value="ECO:0007669"/>
    <property type="project" value="UniProtKB-KW"/>
</dbReference>
<gene>
    <name evidence="4 6" type="primary">prmB</name>
    <name evidence="6" type="ORF">BLE401_18195</name>
</gene>
<dbReference type="GO" id="GO:0005840">
    <property type="term" value="C:ribosome"/>
    <property type="evidence" value="ECO:0007669"/>
    <property type="project" value="UniProtKB-KW"/>
</dbReference>
<protein>
    <recommendedName>
        <fullName evidence="4">Ribosomal protein uL3 glutamine methyltransferase</fullName>
        <shortName evidence="4">uL3 MTase</shortName>
        <ecNumber evidence="4">2.1.1.298</ecNumber>
    </recommendedName>
    <alternativeName>
        <fullName evidence="4">N5-glutamine methyltransferase PrmB</fullName>
    </alternativeName>
</protein>
<dbReference type="PANTHER" id="PTHR47806:SF1">
    <property type="entry name" value="RIBOSOMAL PROTEIN UL3 GLUTAMINE METHYLTRANSFERASE"/>
    <property type="match status" value="1"/>
</dbReference>
<organism evidence="6 7">
    <name type="scientific">Beggiatoa leptomitoformis</name>
    <dbReference type="NCBI Taxonomy" id="288004"/>
    <lineage>
        <taxon>Bacteria</taxon>
        <taxon>Pseudomonadati</taxon>
        <taxon>Pseudomonadota</taxon>
        <taxon>Gammaproteobacteria</taxon>
        <taxon>Thiotrichales</taxon>
        <taxon>Thiotrichaceae</taxon>
        <taxon>Beggiatoa</taxon>
    </lineage>
</organism>
<dbReference type="NCBIfam" id="TIGR03533">
    <property type="entry name" value="L3_gln_methyl"/>
    <property type="match status" value="1"/>
</dbReference>
<keyword evidence="7" id="KW-1185">Reference proteome</keyword>
<dbReference type="InterPro" id="IPR007848">
    <property type="entry name" value="Small_mtfrase_dom"/>
</dbReference>
<keyword evidence="2 4" id="KW-0808">Transferase</keyword>
<proteinExistence type="inferred from homology"/>
<dbReference type="InterPro" id="IPR004556">
    <property type="entry name" value="HemK-like"/>
</dbReference>
<dbReference type="KEGG" id="blep:AL038_06110"/>
<evidence type="ECO:0000313" key="6">
    <source>
        <dbReference type="EMBL" id="AUI70708.1"/>
    </source>
</evidence>
<evidence type="ECO:0000256" key="1">
    <source>
        <dbReference type="ARBA" id="ARBA00022603"/>
    </source>
</evidence>
<sequence length="301" mass="33708">MDELHTPADFIRWSASRFNEAQLYFGHGTDNAIDEAVWLVMHTLHLPNNVPAFLWESRLTYAEKQALFTIIEKRIGQRIPAAYLTGIAWFAGLQFKVNPHVLIPRSPIAELILKHYEPWVNPEKIYRVLDLCTGSGCIAIATALLAFPDAEVDAVDISPEALAIAQANIDGYDIQDRVYTVQSDLFSSLKGIRYNLIVSNPPYVDRDELATMPAEYHHEPRLGLEAGADGLLFAKRILREALDYLTPDGVLIVEVGVSQYALMEAYPSVPFMWLAFEAGEDGVFLLTAEQLHEYANIFAQG</sequence>
<evidence type="ECO:0000256" key="3">
    <source>
        <dbReference type="ARBA" id="ARBA00022691"/>
    </source>
</evidence>
<keyword evidence="1 4" id="KW-0489">Methyltransferase</keyword>
<dbReference type="Gene3D" id="1.10.8.10">
    <property type="entry name" value="DNA helicase RuvA subunit, C-terminal domain"/>
    <property type="match status" value="1"/>
</dbReference>
<dbReference type="PANTHER" id="PTHR47806">
    <property type="entry name" value="50S RIBOSOMAL PROTEIN L3 GLUTAMINE METHYLTRANSFERASE"/>
    <property type="match status" value="1"/>
</dbReference>
<dbReference type="EMBL" id="CP018889">
    <property type="protein sequence ID" value="AUI70708.1"/>
    <property type="molecule type" value="Genomic_DNA"/>
</dbReference>
<dbReference type="SUPFAM" id="SSF53335">
    <property type="entry name" value="S-adenosyl-L-methionine-dependent methyltransferases"/>
    <property type="match status" value="1"/>
</dbReference>
<dbReference type="HAMAP" id="MF_02125">
    <property type="entry name" value="L3_methyltr_PrmB"/>
    <property type="match status" value="1"/>
</dbReference>
<dbReference type="PROSITE" id="PS00092">
    <property type="entry name" value="N6_MTASE"/>
    <property type="match status" value="1"/>
</dbReference>
<dbReference type="GO" id="GO:0003676">
    <property type="term" value="F:nucleic acid binding"/>
    <property type="evidence" value="ECO:0007669"/>
    <property type="project" value="InterPro"/>
</dbReference>
<dbReference type="NCBIfam" id="TIGR00536">
    <property type="entry name" value="hemK_fam"/>
    <property type="match status" value="1"/>
</dbReference>
<dbReference type="OrthoDB" id="9800643at2"/>
<dbReference type="Proteomes" id="UP000234271">
    <property type="component" value="Chromosome"/>
</dbReference>
<feature type="domain" description="Methyltransferase small" evidence="5">
    <location>
        <begin position="126"/>
        <end position="208"/>
    </location>
</feature>
<dbReference type="Pfam" id="PF05175">
    <property type="entry name" value="MTS"/>
    <property type="match status" value="1"/>
</dbReference>
<comment type="similarity">
    <text evidence="4">Belongs to the protein N5-glutamine methyltransferase family. PrmB subfamily.</text>
</comment>
<evidence type="ECO:0000256" key="2">
    <source>
        <dbReference type="ARBA" id="ARBA00022679"/>
    </source>
</evidence>
<accession>A0A2N9YJN4</accession>
<keyword evidence="3 4" id="KW-0949">S-adenosyl-L-methionine</keyword>
<dbReference type="CDD" id="cd02440">
    <property type="entry name" value="AdoMet_MTases"/>
    <property type="match status" value="1"/>
</dbReference>